<accession>A0AAU7DR00</accession>
<feature type="transmembrane region" description="Helical" evidence="1">
    <location>
        <begin position="12"/>
        <end position="32"/>
    </location>
</feature>
<name>A0AAU7DR00_9BACT</name>
<sequence length="196" mass="22739">MDLMSVPTVLQNAAILTVILALSGYLITSLSAHMLARRRDKLELVNKRINEFYGPLYVASEAGDIAYRSLLKRQGKLQSEPILDSEMKEWMLWMNTIFMPLNDIRERVIIEKAHLIVEERMPQCLLDFVTHVVGYKAVLAKWAEGDYVERRSTIGWPPEFDVYVKRSYAALKSEQTRLMHSAPERIYHRVFGRKPN</sequence>
<evidence type="ECO:0000313" key="2">
    <source>
        <dbReference type="EMBL" id="XBH19710.1"/>
    </source>
</evidence>
<evidence type="ECO:0000256" key="1">
    <source>
        <dbReference type="SAM" id="Phobius"/>
    </source>
</evidence>
<evidence type="ECO:0008006" key="3">
    <source>
        <dbReference type="Google" id="ProtNLM"/>
    </source>
</evidence>
<keyword evidence="1" id="KW-0472">Membrane</keyword>
<keyword evidence="1" id="KW-1133">Transmembrane helix</keyword>
<dbReference type="AlphaFoldDB" id="A0AAU7DR00"/>
<organism evidence="2">
    <name type="scientific">Telmatobacter sp. DSM 110680</name>
    <dbReference type="NCBI Taxonomy" id="3036704"/>
    <lineage>
        <taxon>Bacteria</taxon>
        <taxon>Pseudomonadati</taxon>
        <taxon>Acidobacteriota</taxon>
        <taxon>Terriglobia</taxon>
        <taxon>Terriglobales</taxon>
        <taxon>Acidobacteriaceae</taxon>
        <taxon>Telmatobacter</taxon>
    </lineage>
</organism>
<proteinExistence type="predicted"/>
<dbReference type="EMBL" id="CP121196">
    <property type="protein sequence ID" value="XBH19710.1"/>
    <property type="molecule type" value="Genomic_DNA"/>
</dbReference>
<gene>
    <name evidence="2" type="ORF">P8935_10425</name>
</gene>
<reference evidence="2" key="1">
    <citation type="submission" date="2023-03" db="EMBL/GenBank/DDBJ databases">
        <title>Edaphobacter sp.</title>
        <authorList>
            <person name="Huber K.J."/>
            <person name="Papendorf J."/>
            <person name="Pilke C."/>
            <person name="Bunk B."/>
            <person name="Sproeer C."/>
            <person name="Pester M."/>
        </authorList>
    </citation>
    <scope>NUCLEOTIDE SEQUENCE</scope>
    <source>
        <strain evidence="2">DSM 110680</strain>
    </source>
</reference>
<dbReference type="RefSeq" id="WP_348264930.1">
    <property type="nucleotide sequence ID" value="NZ_CP121196.1"/>
</dbReference>
<keyword evidence="1" id="KW-0812">Transmembrane</keyword>
<protein>
    <recommendedName>
        <fullName evidence="3">DUF4760 domain-containing protein</fullName>
    </recommendedName>
</protein>